<evidence type="ECO:0000313" key="3">
    <source>
        <dbReference type="Proteomes" id="UP000231371"/>
    </source>
</evidence>
<dbReference type="InterPro" id="IPR029062">
    <property type="entry name" value="Class_I_gatase-like"/>
</dbReference>
<evidence type="ECO:0000259" key="1">
    <source>
        <dbReference type="Pfam" id="PF00117"/>
    </source>
</evidence>
<reference evidence="2 3" key="1">
    <citation type="submission" date="2017-09" db="EMBL/GenBank/DDBJ databases">
        <title>Depth-based differentiation of microbial function through sediment-hosted aquifers and enrichment of novel symbionts in the deep terrestrial subsurface.</title>
        <authorList>
            <person name="Probst A.J."/>
            <person name="Ladd B."/>
            <person name="Jarett J.K."/>
            <person name="Geller-Mcgrath D.E."/>
            <person name="Sieber C.M."/>
            <person name="Emerson J.B."/>
            <person name="Anantharaman K."/>
            <person name="Thomas B.C."/>
            <person name="Malmstrom R."/>
            <person name="Stieglmeier M."/>
            <person name="Klingl A."/>
            <person name="Woyke T."/>
            <person name="Ryan C.M."/>
            <person name="Banfield J.F."/>
        </authorList>
    </citation>
    <scope>NUCLEOTIDE SEQUENCE [LARGE SCALE GENOMIC DNA]</scope>
    <source>
        <strain evidence="2">CG11_big_fil_rev_8_21_14_0_20_40_12</strain>
    </source>
</reference>
<dbReference type="Pfam" id="PF00117">
    <property type="entry name" value="GATase"/>
    <property type="match status" value="1"/>
</dbReference>
<dbReference type="InterPro" id="IPR044992">
    <property type="entry name" value="ChyE-like"/>
</dbReference>
<gene>
    <name evidence="2" type="ORF">COV89_01070</name>
</gene>
<dbReference type="InterPro" id="IPR017926">
    <property type="entry name" value="GATASE"/>
</dbReference>
<sequence>MNEINFFKNDLEKYKIPKEVLELKEKKIELIQDIRERYGILFVSTESREGTRQIGLKDDREWFRDALGLPVDSDRLKTIYALEENLPETVTEAGIIIGGSIYSVYEDLPWIRKLEEFIRIMHQARRPLLGVCFGHQLIAKIFGGEVKRNPRGIEFGNVSVDLAQEGAIDSLFEGISSQFLAPESHQDIISKLPKMEKTVILARNDMSAYQALAYGKTTRSVQFHPEITPKILEKIGEALVQSGYLKREQYLKEFDNLQDTPMARQVLRNFDRNFVLKYHLKKK</sequence>
<dbReference type="Gene3D" id="3.40.50.880">
    <property type="match status" value="1"/>
</dbReference>
<dbReference type="CDD" id="cd01741">
    <property type="entry name" value="GATase1_1"/>
    <property type="match status" value="1"/>
</dbReference>
<dbReference type="EMBL" id="PCVI01000018">
    <property type="protein sequence ID" value="PIQ70323.1"/>
    <property type="molecule type" value="Genomic_DNA"/>
</dbReference>
<proteinExistence type="predicted"/>
<evidence type="ECO:0000313" key="2">
    <source>
        <dbReference type="EMBL" id="PIQ70323.1"/>
    </source>
</evidence>
<dbReference type="SUPFAM" id="SSF52317">
    <property type="entry name" value="Class I glutamine amidotransferase-like"/>
    <property type="match status" value="1"/>
</dbReference>
<organism evidence="2 3">
    <name type="scientific">Candidatus Shapirobacteria bacterium CG11_big_fil_rev_8_21_14_0_20_40_12</name>
    <dbReference type="NCBI Taxonomy" id="1974889"/>
    <lineage>
        <taxon>Bacteria</taxon>
        <taxon>Candidatus Shapironibacteriota</taxon>
    </lineage>
</organism>
<name>A0A2H0KIE2_9BACT</name>
<dbReference type="PROSITE" id="PS51273">
    <property type="entry name" value="GATASE_TYPE_1"/>
    <property type="match status" value="1"/>
</dbReference>
<dbReference type="Proteomes" id="UP000231371">
    <property type="component" value="Unassembled WGS sequence"/>
</dbReference>
<feature type="domain" description="Glutamine amidotransferase" evidence="1">
    <location>
        <begin position="84"/>
        <end position="230"/>
    </location>
</feature>
<dbReference type="AlphaFoldDB" id="A0A2H0KIE2"/>
<dbReference type="GO" id="GO:0005829">
    <property type="term" value="C:cytosol"/>
    <property type="evidence" value="ECO:0007669"/>
    <property type="project" value="TreeGrafter"/>
</dbReference>
<dbReference type="PANTHER" id="PTHR42695">
    <property type="entry name" value="GLUTAMINE AMIDOTRANSFERASE YLR126C-RELATED"/>
    <property type="match status" value="1"/>
</dbReference>
<accession>A0A2H0KIE2</accession>
<protein>
    <recommendedName>
        <fullName evidence="1">Glutamine amidotransferase domain-containing protein</fullName>
    </recommendedName>
</protein>
<dbReference type="PANTHER" id="PTHR42695:SF5">
    <property type="entry name" value="GLUTAMINE AMIDOTRANSFERASE YLR126C-RELATED"/>
    <property type="match status" value="1"/>
</dbReference>
<comment type="caution">
    <text evidence="2">The sequence shown here is derived from an EMBL/GenBank/DDBJ whole genome shotgun (WGS) entry which is preliminary data.</text>
</comment>